<gene>
    <name evidence="1" type="primary">spaM</name>
    <name evidence="1" type="synonym">invI</name>
    <name evidence="1" type="ORF">D1345_20440</name>
</gene>
<dbReference type="InterPro" id="IPR002954">
    <property type="entry name" value="Salm_SPAgM"/>
</dbReference>
<sequence length="150" mass="17594">MSLLPKLGALLRRCQAAQSRCEAELAQLARQDGALAAEQEALASQGQGLRQLLLAQRPAGAMSRGQLFALQRKQAVLRRQLQNLDLQSGQLEEQRQGLAGRREEQQVLRRQWLRKEDKYQRWAKLQRRQERMRRLRLDEAEQEERTIWKR</sequence>
<dbReference type="RefSeq" id="WP_019103510.1">
    <property type="nucleotide sequence ID" value="NZ_CP031968.1"/>
</dbReference>
<dbReference type="PRINTS" id="PR01227">
    <property type="entry name" value="SSPAMPROTEIN"/>
</dbReference>
<dbReference type="EMBL" id="CP031968">
    <property type="protein sequence ID" value="AXT48385.1"/>
    <property type="molecule type" value="Genomic_DNA"/>
</dbReference>
<dbReference type="Proteomes" id="UP000259465">
    <property type="component" value="Chromosome"/>
</dbReference>
<dbReference type="AlphaFoldDB" id="A0AAD0W9I1"/>
<organism evidence="1 2">
    <name type="scientific">Chromobacterium rhizoryzae</name>
    <dbReference type="NCBI Taxonomy" id="1778675"/>
    <lineage>
        <taxon>Bacteria</taxon>
        <taxon>Pseudomonadati</taxon>
        <taxon>Pseudomonadota</taxon>
        <taxon>Betaproteobacteria</taxon>
        <taxon>Neisseriales</taxon>
        <taxon>Chromobacteriaceae</taxon>
        <taxon>Chromobacterium</taxon>
    </lineage>
</organism>
<dbReference type="Pfam" id="PF02090">
    <property type="entry name" value="SPAM"/>
    <property type="match status" value="1"/>
</dbReference>
<dbReference type="KEGG" id="crz:D1345_20440"/>
<keyword evidence="2" id="KW-1185">Reference proteome</keyword>
<accession>A0AAD0W9I1</accession>
<protein>
    <submittedName>
        <fullName evidence="1">Type III secretion system protein SpaM</fullName>
    </submittedName>
</protein>
<evidence type="ECO:0000313" key="1">
    <source>
        <dbReference type="EMBL" id="AXT48385.1"/>
    </source>
</evidence>
<name>A0AAD0W9I1_9NEIS</name>
<dbReference type="GeneID" id="58561966"/>
<evidence type="ECO:0000313" key="2">
    <source>
        <dbReference type="Proteomes" id="UP000259465"/>
    </source>
</evidence>
<proteinExistence type="predicted"/>
<reference evidence="1 2" key="1">
    <citation type="submission" date="2018-08" db="EMBL/GenBank/DDBJ databases">
        <title>Complete genome sequence of JP2-74.</title>
        <authorList>
            <person name="Wu L."/>
        </authorList>
    </citation>
    <scope>NUCLEOTIDE SEQUENCE [LARGE SCALE GENOMIC DNA]</scope>
    <source>
        <strain evidence="1 2">JP2-74</strain>
    </source>
</reference>